<evidence type="ECO:0000313" key="2">
    <source>
        <dbReference type="EMBL" id="VFK22580.1"/>
    </source>
</evidence>
<organism evidence="2">
    <name type="scientific">Candidatus Kentrum sp. LFY</name>
    <dbReference type="NCBI Taxonomy" id="2126342"/>
    <lineage>
        <taxon>Bacteria</taxon>
        <taxon>Pseudomonadati</taxon>
        <taxon>Pseudomonadota</taxon>
        <taxon>Gammaproteobacteria</taxon>
        <taxon>Candidatus Kentrum</taxon>
    </lineage>
</organism>
<dbReference type="AlphaFoldDB" id="A0A450WZX3"/>
<evidence type="ECO:0000256" key="1">
    <source>
        <dbReference type="SAM" id="SignalP"/>
    </source>
</evidence>
<proteinExistence type="predicted"/>
<name>A0A450WZX3_9GAMM</name>
<feature type="chain" id="PRO_5019435228" description="Alginate export domain-containing protein" evidence="1">
    <location>
        <begin position="27"/>
        <end position="422"/>
    </location>
</feature>
<sequence length="422" mass="47700">MSFIRTNPIRCLAVALCLLMLPPAGHGEPEILSGYFRARPILRAVRDSTPNNPGGILFDTSSRYIETFGLLHLDIDYRKSNFFFQVRPRCETENERTECNLYIDEGYLDTEVAPSTFVFGGRRNLVDGVSHVANPTDFLGEDQELDLTLDETERRELRKGVYLAGLQHFFDDGSAVSVAVAPRVGDLQDQRHRLQLKLALLYPKIDTDMEVIGLLTADRPGIGVNVSHTLNDSTVLYTESALRRGRDRPVIVSNGDEDRIVEGDRNSNYFHGVVGGQYTFDSGVNLILEHLYNENGYSSSEWGEIQGFFRANTAALSTPASAQAAADLARGNQAIIDRDLLRRQYLFSRLNHPQWWGDTDSSLILVKSMNDGSYLLRGRMEKDITDRVRVGIMAEYMEGDSWDEFGLRPWDQAFVFDLKFFF</sequence>
<gene>
    <name evidence="2" type="ORF">BECKLFY1418C_GA0070996_11223</name>
</gene>
<reference evidence="2" key="1">
    <citation type="submission" date="2019-02" db="EMBL/GenBank/DDBJ databases">
        <authorList>
            <person name="Gruber-Vodicka R. H."/>
            <person name="Seah K. B. B."/>
        </authorList>
    </citation>
    <scope>NUCLEOTIDE SEQUENCE</scope>
    <source>
        <strain evidence="2">BECK_BY7</strain>
    </source>
</reference>
<feature type="signal peptide" evidence="1">
    <location>
        <begin position="1"/>
        <end position="26"/>
    </location>
</feature>
<accession>A0A450WZX3</accession>
<keyword evidence="1" id="KW-0732">Signal</keyword>
<protein>
    <recommendedName>
        <fullName evidence="3">Alginate export domain-containing protein</fullName>
    </recommendedName>
</protein>
<evidence type="ECO:0008006" key="3">
    <source>
        <dbReference type="Google" id="ProtNLM"/>
    </source>
</evidence>
<dbReference type="EMBL" id="CAADFN010000122">
    <property type="protein sequence ID" value="VFK22580.1"/>
    <property type="molecule type" value="Genomic_DNA"/>
</dbReference>